<keyword evidence="6 12" id="KW-0812">Transmembrane</keyword>
<evidence type="ECO:0000256" key="9">
    <source>
        <dbReference type="ARBA" id="ARBA00023012"/>
    </source>
</evidence>
<dbReference type="PROSITE" id="PS50109">
    <property type="entry name" value="HIS_KIN"/>
    <property type="match status" value="1"/>
</dbReference>
<evidence type="ECO:0000256" key="3">
    <source>
        <dbReference type="ARBA" id="ARBA00012438"/>
    </source>
</evidence>
<dbReference type="Pfam" id="PF02518">
    <property type="entry name" value="HATPase_c"/>
    <property type="match status" value="1"/>
</dbReference>
<evidence type="ECO:0000256" key="7">
    <source>
        <dbReference type="ARBA" id="ARBA00022777"/>
    </source>
</evidence>
<dbReference type="InterPro" id="IPR036890">
    <property type="entry name" value="HATPase_C_sf"/>
</dbReference>
<keyword evidence="4" id="KW-0597">Phosphoprotein</keyword>
<evidence type="ECO:0000256" key="11">
    <source>
        <dbReference type="SAM" id="Coils"/>
    </source>
</evidence>
<evidence type="ECO:0000256" key="4">
    <source>
        <dbReference type="ARBA" id="ARBA00022553"/>
    </source>
</evidence>
<dbReference type="InterPro" id="IPR050398">
    <property type="entry name" value="HssS/ArlS-like"/>
</dbReference>
<keyword evidence="11" id="KW-0175">Coiled coil</keyword>
<dbReference type="RefSeq" id="WP_101694086.1">
    <property type="nucleotide sequence ID" value="NZ_JAAITX010000002.1"/>
</dbReference>
<evidence type="ECO:0000313" key="15">
    <source>
        <dbReference type="EMBL" id="NSK13927.1"/>
    </source>
</evidence>
<evidence type="ECO:0000313" key="16">
    <source>
        <dbReference type="EMBL" id="NVH57986.1"/>
    </source>
</evidence>
<evidence type="ECO:0000313" key="18">
    <source>
        <dbReference type="Proteomes" id="UP000701680"/>
    </source>
</evidence>
<keyword evidence="8 12" id="KW-1133">Transmembrane helix</keyword>
<dbReference type="InterPro" id="IPR003594">
    <property type="entry name" value="HATPase_dom"/>
</dbReference>
<evidence type="ECO:0000256" key="6">
    <source>
        <dbReference type="ARBA" id="ARBA00022692"/>
    </source>
</evidence>
<dbReference type="EMBL" id="JAAIUO010000002">
    <property type="protein sequence ID" value="NSK13927.1"/>
    <property type="molecule type" value="Genomic_DNA"/>
</dbReference>
<dbReference type="InterPro" id="IPR003661">
    <property type="entry name" value="HisK_dim/P_dom"/>
</dbReference>
<accession>A0A850HI03</accession>
<evidence type="ECO:0000256" key="5">
    <source>
        <dbReference type="ARBA" id="ARBA00022679"/>
    </source>
</evidence>
<dbReference type="CDD" id="cd00082">
    <property type="entry name" value="HisKA"/>
    <property type="match status" value="1"/>
</dbReference>
<dbReference type="Gene3D" id="3.30.565.10">
    <property type="entry name" value="Histidine kinase-like ATPase, C-terminal domain"/>
    <property type="match status" value="1"/>
</dbReference>
<name>A0A850HI03_9FIRM</name>
<dbReference type="PROSITE" id="PS50885">
    <property type="entry name" value="HAMP"/>
    <property type="match status" value="1"/>
</dbReference>
<protein>
    <recommendedName>
        <fullName evidence="3">histidine kinase</fullName>
        <ecNumber evidence="3">2.7.13.3</ecNumber>
    </recommendedName>
</protein>
<dbReference type="InterPro" id="IPR005467">
    <property type="entry name" value="His_kinase_dom"/>
</dbReference>
<sequence length="475" mass="54789">MEGRVKERTLTGMFLKYIVIFCVNTVLIVVGAYMVLALLAATGQVLPANYSEQWLNDHTEDIRMAEDVGEIPFPAGCEYGVYTEEGKWLYGTLDQKSRSQVWKCYQKKDMSSQEGYYRFILRSEQEVCIVKYHLRMRYTIEPLNHMLPNMELLLPLVMLLAFVLQSVLLARRFARTMRVRLEQLNEVTRKISENDLEFEVGVSDVKEMNNVLCSLGHMKEALQVSLKRQWDLESEHKRKMQALVHDIKTPLTIIKGNAELAEEDLEALREEAYHLEHGQVLQSVGESQRQIVEYTKEVEKYLDKMRLLLNDQESAEQEICISSEKLQGQLKILAEQMASAKHMPLMVWCCKSDTVIQVNLEQLKRAWRNVLSNALEYTDIEQGIDIKMTESMKEGIPYLCAKVRDYGHGFTKEDLEFATEEFYRGDKSRHDRNHQGLGLAIVKRFIEAQGGFLELGNSKEGQGAEVTLWVRGEAK</sequence>
<evidence type="ECO:0000259" key="13">
    <source>
        <dbReference type="PROSITE" id="PS50109"/>
    </source>
</evidence>
<keyword evidence="7 16" id="KW-0418">Kinase</keyword>
<dbReference type="Gene3D" id="6.10.340.10">
    <property type="match status" value="1"/>
</dbReference>
<dbReference type="Gene3D" id="1.10.287.130">
    <property type="match status" value="1"/>
</dbReference>
<dbReference type="SMART" id="SM00387">
    <property type="entry name" value="HATPase_c"/>
    <property type="match status" value="1"/>
</dbReference>
<proteinExistence type="predicted"/>
<feature type="transmembrane region" description="Helical" evidence="12">
    <location>
        <begin position="152"/>
        <end position="170"/>
    </location>
</feature>
<keyword evidence="17" id="KW-1185">Reference proteome</keyword>
<organism evidence="16 17">
    <name type="scientific">Dorea phocaeensis</name>
    <dbReference type="NCBI Taxonomy" id="2040291"/>
    <lineage>
        <taxon>Bacteria</taxon>
        <taxon>Bacillati</taxon>
        <taxon>Bacillota</taxon>
        <taxon>Clostridia</taxon>
        <taxon>Lachnospirales</taxon>
        <taxon>Lachnospiraceae</taxon>
        <taxon>Dorea</taxon>
    </lineage>
</organism>
<comment type="subcellular location">
    <subcellularLocation>
        <location evidence="2">Membrane</location>
        <topology evidence="2">Multi-pass membrane protein</topology>
    </subcellularLocation>
</comment>
<evidence type="ECO:0000256" key="1">
    <source>
        <dbReference type="ARBA" id="ARBA00000085"/>
    </source>
</evidence>
<reference evidence="16" key="2">
    <citation type="submission" date="2020-02" db="EMBL/GenBank/DDBJ databases">
        <authorList>
            <person name="Littmann E."/>
            <person name="Sorbara M."/>
        </authorList>
    </citation>
    <scope>NUCLEOTIDE SEQUENCE</scope>
    <source>
        <strain evidence="16">MSK.17.11</strain>
        <strain evidence="15">MSK.17.38</strain>
    </source>
</reference>
<dbReference type="InterPro" id="IPR036097">
    <property type="entry name" value="HisK_dim/P_sf"/>
</dbReference>
<evidence type="ECO:0000259" key="14">
    <source>
        <dbReference type="PROSITE" id="PS50885"/>
    </source>
</evidence>
<reference evidence="17 18" key="1">
    <citation type="journal article" date="2020" name="Cell Host Microbe">
        <title>Functional and Genomic Variation between Human-Derived Isolates of Lachnospiraceae Reveals Inter- and Intra-Species Diversity.</title>
        <authorList>
            <person name="Sorbara M.T."/>
            <person name="Littmann E.R."/>
            <person name="Fontana E."/>
            <person name="Moody T.U."/>
            <person name="Kohout C.E."/>
            <person name="Gjonbalaj M."/>
            <person name="Eaton V."/>
            <person name="Seok R."/>
            <person name="Leiner I.M."/>
            <person name="Pamer E.G."/>
        </authorList>
    </citation>
    <scope>NUCLEOTIDE SEQUENCE [LARGE SCALE GENOMIC DNA]</scope>
    <source>
        <strain evidence="16 17">MSK.17.11</strain>
        <strain evidence="15 18">MSK.17.38</strain>
    </source>
</reference>
<evidence type="ECO:0000256" key="2">
    <source>
        <dbReference type="ARBA" id="ARBA00004141"/>
    </source>
</evidence>
<dbReference type="PANTHER" id="PTHR45528">
    <property type="entry name" value="SENSOR HISTIDINE KINASE CPXA"/>
    <property type="match status" value="1"/>
</dbReference>
<feature type="domain" description="HAMP" evidence="14">
    <location>
        <begin position="175"/>
        <end position="227"/>
    </location>
</feature>
<dbReference type="OrthoDB" id="84942at2"/>
<dbReference type="EC" id="2.7.13.3" evidence="3"/>
<gene>
    <name evidence="16" type="ORF">G5A66_04830</name>
    <name evidence="15" type="ORF">G5A75_03370</name>
</gene>
<evidence type="ECO:0000256" key="12">
    <source>
        <dbReference type="SAM" id="Phobius"/>
    </source>
</evidence>
<dbReference type="InterPro" id="IPR004358">
    <property type="entry name" value="Sig_transdc_His_kin-like_C"/>
</dbReference>
<dbReference type="PRINTS" id="PR00344">
    <property type="entry name" value="BCTRLSENSOR"/>
</dbReference>
<evidence type="ECO:0000256" key="8">
    <source>
        <dbReference type="ARBA" id="ARBA00022989"/>
    </source>
</evidence>
<evidence type="ECO:0000256" key="10">
    <source>
        <dbReference type="ARBA" id="ARBA00023136"/>
    </source>
</evidence>
<comment type="caution">
    <text evidence="16">The sequence shown here is derived from an EMBL/GenBank/DDBJ whole genome shotgun (WGS) entry which is preliminary data.</text>
</comment>
<comment type="catalytic activity">
    <reaction evidence="1">
        <text>ATP + protein L-histidine = ADP + protein N-phospho-L-histidine.</text>
        <dbReference type="EC" id="2.7.13.3"/>
    </reaction>
</comment>
<dbReference type="GO" id="GO:0000155">
    <property type="term" value="F:phosphorelay sensor kinase activity"/>
    <property type="evidence" value="ECO:0007669"/>
    <property type="project" value="InterPro"/>
</dbReference>
<keyword evidence="9" id="KW-0902">Two-component regulatory system</keyword>
<dbReference type="SUPFAM" id="SSF47384">
    <property type="entry name" value="Homodimeric domain of signal transducing histidine kinase"/>
    <property type="match status" value="1"/>
</dbReference>
<evidence type="ECO:0000313" key="17">
    <source>
        <dbReference type="Proteomes" id="UP000528555"/>
    </source>
</evidence>
<keyword evidence="10 12" id="KW-0472">Membrane</keyword>
<dbReference type="Proteomes" id="UP000701680">
    <property type="component" value="Unassembled WGS sequence"/>
</dbReference>
<dbReference type="GO" id="GO:0005886">
    <property type="term" value="C:plasma membrane"/>
    <property type="evidence" value="ECO:0007669"/>
    <property type="project" value="TreeGrafter"/>
</dbReference>
<dbReference type="Proteomes" id="UP000528555">
    <property type="component" value="Unassembled WGS sequence"/>
</dbReference>
<feature type="coiled-coil region" evidence="11">
    <location>
        <begin position="251"/>
        <end position="318"/>
    </location>
</feature>
<dbReference type="EMBL" id="JAAITX010000002">
    <property type="protein sequence ID" value="NVH57986.1"/>
    <property type="molecule type" value="Genomic_DNA"/>
</dbReference>
<keyword evidence="5" id="KW-0808">Transferase</keyword>
<dbReference type="SUPFAM" id="SSF55874">
    <property type="entry name" value="ATPase domain of HSP90 chaperone/DNA topoisomerase II/histidine kinase"/>
    <property type="match status" value="1"/>
</dbReference>
<dbReference type="PANTHER" id="PTHR45528:SF8">
    <property type="entry name" value="HISTIDINE KINASE"/>
    <property type="match status" value="1"/>
</dbReference>
<dbReference type="InterPro" id="IPR003660">
    <property type="entry name" value="HAMP_dom"/>
</dbReference>
<feature type="transmembrane region" description="Helical" evidence="12">
    <location>
        <begin position="14"/>
        <end position="41"/>
    </location>
</feature>
<dbReference type="AlphaFoldDB" id="A0A850HI03"/>
<feature type="domain" description="Histidine kinase" evidence="13">
    <location>
        <begin position="242"/>
        <end position="474"/>
    </location>
</feature>